<reference evidence="1 2" key="1">
    <citation type="submission" date="2018-11" db="EMBL/GenBank/DDBJ databases">
        <authorList>
            <person name="Kleinhagauer T."/>
            <person name="Glaeser S.P."/>
            <person name="Spergser J."/>
            <person name="Ruckert C."/>
            <person name="Kaempfer P."/>
            <person name="Busse H.-J."/>
        </authorList>
    </citation>
    <scope>NUCLEOTIDE SEQUENCE [LARGE SCALE GENOMIC DNA]</scope>
    <source>
        <strain evidence="1 2">200CH</strain>
    </source>
</reference>
<dbReference type="AlphaFoldDB" id="A0A3G6J9A5"/>
<gene>
    <name evidence="1" type="ORF">CCHOA_03085</name>
</gene>
<dbReference type="Proteomes" id="UP000269019">
    <property type="component" value="Chromosome"/>
</dbReference>
<dbReference type="EMBL" id="CP033896">
    <property type="protein sequence ID" value="AZA13030.1"/>
    <property type="molecule type" value="Genomic_DNA"/>
</dbReference>
<evidence type="ECO:0000313" key="1">
    <source>
        <dbReference type="EMBL" id="AZA13030.1"/>
    </source>
</evidence>
<evidence type="ECO:0000313" key="2">
    <source>
        <dbReference type="Proteomes" id="UP000269019"/>
    </source>
</evidence>
<protein>
    <submittedName>
        <fullName evidence="1">Uncharacterized protein</fullName>
    </submittedName>
</protein>
<proteinExistence type="predicted"/>
<dbReference type="KEGG" id="ccho:CCHOA_03085"/>
<name>A0A3G6J9A5_9CORY</name>
<organism evidence="1 2">
    <name type="scientific">Corynebacterium choanae</name>
    <dbReference type="NCBI Taxonomy" id="1862358"/>
    <lineage>
        <taxon>Bacteria</taxon>
        <taxon>Bacillati</taxon>
        <taxon>Actinomycetota</taxon>
        <taxon>Actinomycetes</taxon>
        <taxon>Mycobacteriales</taxon>
        <taxon>Corynebacteriaceae</taxon>
        <taxon>Corynebacterium</taxon>
    </lineage>
</organism>
<sequence>MSRAVLLAASFLLYRNLGYMYADGAPRGQCVHPDISLFPPGCGLVCAGTLYSVAGKSRDLAVQRQPNTAAGEMAAAVRKNSAFEAVLSVVHNLHSAVFTR</sequence>
<accession>A0A3G6J9A5</accession>
<keyword evidence="2" id="KW-1185">Reference proteome</keyword>